<evidence type="ECO:0000256" key="4">
    <source>
        <dbReference type="ARBA" id="ARBA00022729"/>
    </source>
</evidence>
<dbReference type="SUPFAM" id="SSF51011">
    <property type="entry name" value="Glycosyl hydrolase domain"/>
    <property type="match status" value="1"/>
</dbReference>
<comment type="caution">
    <text evidence="9">The sequence shown here is derived from an EMBL/GenBank/DDBJ whole genome shotgun (WGS) entry which is preliminary data.</text>
</comment>
<evidence type="ECO:0000256" key="2">
    <source>
        <dbReference type="ARBA" id="ARBA00009743"/>
    </source>
</evidence>
<evidence type="ECO:0000259" key="8">
    <source>
        <dbReference type="Pfam" id="PF17801"/>
    </source>
</evidence>
<dbReference type="InterPro" id="IPR000111">
    <property type="entry name" value="Glyco_hydro_27/36_CS"/>
</dbReference>
<evidence type="ECO:0000313" key="9">
    <source>
        <dbReference type="EMBL" id="KOO24377.1"/>
    </source>
</evidence>
<dbReference type="OrthoDB" id="5795902at2759"/>
<feature type="domain" description="Alpha galactosidase C-terminal" evidence="8">
    <location>
        <begin position="304"/>
        <end position="373"/>
    </location>
</feature>
<dbReference type="Pfam" id="PF16499">
    <property type="entry name" value="Melibiase_2"/>
    <property type="match status" value="1"/>
</dbReference>
<dbReference type="PANTHER" id="PTHR11452">
    <property type="entry name" value="ALPHA-GALACTOSIDASE/ALPHA-N-ACETYLGALACTOSAMINIDASE"/>
    <property type="match status" value="1"/>
</dbReference>
<dbReference type="SUPFAM" id="SSF51445">
    <property type="entry name" value="(Trans)glycosidases"/>
    <property type="match status" value="1"/>
</dbReference>
<dbReference type="InterPro" id="IPR013785">
    <property type="entry name" value="Aldolase_TIM"/>
</dbReference>
<evidence type="ECO:0000256" key="6">
    <source>
        <dbReference type="ARBA" id="ARBA00023295"/>
    </source>
</evidence>
<dbReference type="InterPro" id="IPR002241">
    <property type="entry name" value="Glyco_hydro_27"/>
</dbReference>
<keyword evidence="7" id="KW-1015">Disulfide bond</keyword>
<dbReference type="CDD" id="cd14792">
    <property type="entry name" value="GH27"/>
    <property type="match status" value="1"/>
</dbReference>
<dbReference type="InterPro" id="IPR017853">
    <property type="entry name" value="GH"/>
</dbReference>
<keyword evidence="4" id="KW-0732">Signal</keyword>
<keyword evidence="6 7" id="KW-0326">Glycosidase</keyword>
<evidence type="ECO:0000256" key="7">
    <source>
        <dbReference type="RuleBase" id="RU361168"/>
    </source>
</evidence>
<dbReference type="EMBL" id="JWZX01003100">
    <property type="protein sequence ID" value="KOO24377.1"/>
    <property type="molecule type" value="Genomic_DNA"/>
</dbReference>
<dbReference type="InterPro" id="IPR013780">
    <property type="entry name" value="Glyco_hydro_b"/>
</dbReference>
<gene>
    <name evidence="9" type="ORF">Ctob_000997</name>
</gene>
<dbReference type="PANTHER" id="PTHR11452:SF75">
    <property type="entry name" value="ALPHA-GALACTOSIDASE MEL1"/>
    <property type="match status" value="1"/>
</dbReference>
<evidence type="ECO:0000313" key="10">
    <source>
        <dbReference type="Proteomes" id="UP000037460"/>
    </source>
</evidence>
<dbReference type="GO" id="GO:0004557">
    <property type="term" value="F:alpha-galactosidase activity"/>
    <property type="evidence" value="ECO:0007669"/>
    <property type="project" value="UniProtKB-EC"/>
</dbReference>
<evidence type="ECO:0000256" key="5">
    <source>
        <dbReference type="ARBA" id="ARBA00022801"/>
    </source>
</evidence>
<dbReference type="GO" id="GO:0005975">
    <property type="term" value="P:carbohydrate metabolic process"/>
    <property type="evidence" value="ECO:0007669"/>
    <property type="project" value="InterPro"/>
</dbReference>
<evidence type="ECO:0000256" key="1">
    <source>
        <dbReference type="ARBA" id="ARBA00001255"/>
    </source>
</evidence>
<dbReference type="Proteomes" id="UP000037460">
    <property type="component" value="Unassembled WGS sequence"/>
</dbReference>
<dbReference type="Gene3D" id="3.20.20.70">
    <property type="entry name" value="Aldolase class I"/>
    <property type="match status" value="1"/>
</dbReference>
<protein>
    <recommendedName>
        <fullName evidence="3 7">Alpha-galactosidase</fullName>
        <ecNumber evidence="3 7">3.2.1.22</ecNumber>
    </recommendedName>
    <alternativeName>
        <fullName evidence="7">Melibiase</fullName>
    </alternativeName>
</protein>
<dbReference type="Pfam" id="PF17801">
    <property type="entry name" value="Melibiase_C"/>
    <property type="match status" value="1"/>
</dbReference>
<proteinExistence type="inferred from homology"/>
<dbReference type="EC" id="3.2.1.22" evidence="3 7"/>
<keyword evidence="10" id="KW-1185">Reference proteome</keyword>
<sequence length="377" mass="41263">MARKPPLGWQTWCSAGVCGTDHCFDYQIKDTAKAMVDNGMHALGYEWILLDDCWHPSRDVDGRLVPHKEFFPDGMVPVIDYVHSLGLKFGLYTSVGDKTCHGGWSPGSYGYYDQDAQLFASWGVDYVKIDYCGDHDSAEGHANFSRALNQTGRPILLELCRGPYASQPGWGYAPAIAQVWRATGDHKDAFDSTLAQVKALSDHSVAGSYSKPYGWATGDMLMTGGEGCKLYDAHTPKHCPKQSDAEYRTEFTLYSVLSAPLMIGTDIRLMTSIMNELILNQDALRVNQDIDALPGSLVNMCGQDAYVRKLSDGKVAIALPNLGTGNATMVACLPEVGIMGRASIRDVWAVKDEGVFSGNYSAIVQPHDTLFLLVTPQ</sequence>
<dbReference type="InterPro" id="IPR041233">
    <property type="entry name" value="Melibiase_C"/>
</dbReference>
<dbReference type="AlphaFoldDB" id="A0A0M0JDD4"/>
<dbReference type="Gene3D" id="2.60.40.1180">
    <property type="entry name" value="Golgi alpha-mannosidase II"/>
    <property type="match status" value="1"/>
</dbReference>
<dbReference type="PRINTS" id="PR00740">
    <property type="entry name" value="GLHYDRLASE27"/>
</dbReference>
<reference evidence="10" key="1">
    <citation type="journal article" date="2015" name="PLoS Genet.">
        <title>Genome Sequence and Transcriptome Analyses of Chrysochromulina tobin: Metabolic Tools for Enhanced Algal Fitness in the Prominent Order Prymnesiales (Haptophyceae).</title>
        <authorList>
            <person name="Hovde B.T."/>
            <person name="Deodato C.R."/>
            <person name="Hunsperger H.M."/>
            <person name="Ryken S.A."/>
            <person name="Yost W."/>
            <person name="Jha R.K."/>
            <person name="Patterson J."/>
            <person name="Monnat R.J. Jr."/>
            <person name="Barlow S.B."/>
            <person name="Starkenburg S.R."/>
            <person name="Cattolico R.A."/>
        </authorList>
    </citation>
    <scope>NUCLEOTIDE SEQUENCE</scope>
    <source>
        <strain evidence="10">CCMP291</strain>
    </source>
</reference>
<dbReference type="PROSITE" id="PS00512">
    <property type="entry name" value="ALPHA_GALACTOSIDASE"/>
    <property type="match status" value="1"/>
</dbReference>
<organism evidence="9 10">
    <name type="scientific">Chrysochromulina tobinii</name>
    <dbReference type="NCBI Taxonomy" id="1460289"/>
    <lineage>
        <taxon>Eukaryota</taxon>
        <taxon>Haptista</taxon>
        <taxon>Haptophyta</taxon>
        <taxon>Prymnesiophyceae</taxon>
        <taxon>Prymnesiales</taxon>
        <taxon>Chrysochromulinaceae</taxon>
        <taxon>Chrysochromulina</taxon>
    </lineage>
</organism>
<evidence type="ECO:0000256" key="3">
    <source>
        <dbReference type="ARBA" id="ARBA00012755"/>
    </source>
</evidence>
<comment type="similarity">
    <text evidence="2 7">Belongs to the glycosyl hydrolase 27 family.</text>
</comment>
<name>A0A0M0JDD4_9EUKA</name>
<keyword evidence="5 7" id="KW-0378">Hydrolase</keyword>
<comment type="catalytic activity">
    <reaction evidence="1 7">
        <text>Hydrolysis of terminal, non-reducing alpha-D-galactose residues in alpha-D-galactosides, including galactose oligosaccharides, galactomannans and galactolipids.</text>
        <dbReference type="EC" id="3.2.1.22"/>
    </reaction>
</comment>
<accession>A0A0M0JDD4</accession>